<keyword evidence="2" id="KW-0732">Signal</keyword>
<protein>
    <recommendedName>
        <fullName evidence="5">Cadherin-like domain-containing protein</fullName>
    </recommendedName>
</protein>
<proteinExistence type="predicted"/>
<feature type="compositionally biased region" description="Acidic residues" evidence="1">
    <location>
        <begin position="74"/>
        <end position="97"/>
    </location>
</feature>
<comment type="caution">
    <text evidence="3">The sequence shown here is derived from an EMBL/GenBank/DDBJ whole genome shotgun (WGS) entry which is preliminary data.</text>
</comment>
<dbReference type="Proteomes" id="UP000078396">
    <property type="component" value="Unassembled WGS sequence"/>
</dbReference>
<evidence type="ECO:0000313" key="4">
    <source>
        <dbReference type="Proteomes" id="UP000078396"/>
    </source>
</evidence>
<evidence type="ECO:0000256" key="1">
    <source>
        <dbReference type="SAM" id="MobiDB-lite"/>
    </source>
</evidence>
<dbReference type="AlphaFoldDB" id="A0A178LTB2"/>
<feature type="chain" id="PRO_5008091393" description="Cadherin-like domain-containing protein" evidence="2">
    <location>
        <begin position="32"/>
        <end position="606"/>
    </location>
</feature>
<feature type="compositionally biased region" description="Low complexity" evidence="1">
    <location>
        <begin position="26"/>
        <end position="54"/>
    </location>
</feature>
<name>A0A178LTB2_MYCIR</name>
<dbReference type="EMBL" id="LWCS01000029">
    <property type="protein sequence ID" value="OAN37269.1"/>
    <property type="molecule type" value="Genomic_DNA"/>
</dbReference>
<feature type="compositionally biased region" description="Acidic residues" evidence="1">
    <location>
        <begin position="113"/>
        <end position="123"/>
    </location>
</feature>
<dbReference type="OrthoDB" id="5124470at2"/>
<feature type="signal peptide" evidence="2">
    <location>
        <begin position="1"/>
        <end position="31"/>
    </location>
</feature>
<feature type="region of interest" description="Disordered" evidence="1">
    <location>
        <begin position="26"/>
        <end position="127"/>
    </location>
</feature>
<reference evidence="3 4" key="1">
    <citation type="submission" date="2016-04" db="EMBL/GenBank/DDBJ databases">
        <title>Draft Genome Sequences of Staphylococcus capitis Strain H36, S. capitis Strain H65, S. cohnii Strain H62, S. hominis Strain H69, Mycobacterium iranicum Strain H39, Plantibacter sp. Strain H53, Pseudomonas oryzihabitans Strain H72, and Microbacterium sp. Strain H83, isolated from residential settings.</title>
        <authorList>
            <person name="Lymperopoulou D."/>
            <person name="Adams R.I."/>
            <person name="Lindow S."/>
            <person name="Coil D.A."/>
            <person name="Jospin G."/>
            <person name="Eisen J.A."/>
        </authorList>
    </citation>
    <scope>NUCLEOTIDE SEQUENCE [LARGE SCALE GENOMIC DNA]</scope>
    <source>
        <strain evidence="3 4">H39</strain>
    </source>
</reference>
<dbReference type="Pfam" id="PF17963">
    <property type="entry name" value="Big_9"/>
    <property type="match status" value="1"/>
</dbReference>
<dbReference type="SUPFAM" id="SSF56973">
    <property type="entry name" value="Aerolisin/ETX pore-forming domain"/>
    <property type="match status" value="1"/>
</dbReference>
<evidence type="ECO:0008006" key="5">
    <source>
        <dbReference type="Google" id="ProtNLM"/>
    </source>
</evidence>
<evidence type="ECO:0000313" key="3">
    <source>
        <dbReference type="EMBL" id="OAN37269.1"/>
    </source>
</evidence>
<dbReference type="RefSeq" id="WP_064282699.1">
    <property type="nucleotide sequence ID" value="NZ_LWCS01000029.1"/>
</dbReference>
<sequence>MQPLVVPKLAAAAIGLGIGAAVFAGAGAASAAPSDSSSDSSVSASSASDSSAKSVARDTKATRHGAGGASDAAADNDTDDDTATDSDDTPSDDETDGTDAAAALEGESRGAEVADDEESTVDADIDRDTVAVEAATDETAAASALRRPKPPTPVQIIVDKWLASAARGLGYAPVDPDAPTQPVNPVRTWLADALAALQRARDENPANETPSSRPVKVHQFVTGEVLGDLRARDADGDALTYHVLDGPASGALIVNANGTYYYKPTSEFAETGGRATYYVAIDDSKQGRAIVPVIVTVAPTLGVTERFWFRNYTLAPLKFNGYSGGTEDLDGGPAVGTVILPGGERSWDVTWYLFSVGSVTPQFGTVGFGATPSSSGYVPEGYQGTTFQVTYKTKPRETQCSAGGGGQCSVPNDKMAIALDKSSPTITLGAADAAKIAAVLPNICYDGSIANCSFNAKGQTAGFSPVRTVGTPVTNTTSTPTTTSVSIADTVSQTDTVGVSVKLSGGGLAKLASIINLEITANYQHSWTKTTTFTQTINVPVGAGRTAWIEGSVPVWKVTGDFTVRIGNSTYQLNDAIFDTPNPDEQGSYVIRDKPATLAPVRVTTA</sequence>
<accession>A0A178LTB2</accession>
<gene>
    <name evidence="3" type="ORF">A4X20_23155</name>
</gene>
<organism evidence="3 4">
    <name type="scientific">Mycolicibacterium iranicum</name>
    <name type="common">Mycobacterium iranicum</name>
    <dbReference type="NCBI Taxonomy" id="912594"/>
    <lineage>
        <taxon>Bacteria</taxon>
        <taxon>Bacillati</taxon>
        <taxon>Actinomycetota</taxon>
        <taxon>Actinomycetes</taxon>
        <taxon>Mycobacteriales</taxon>
        <taxon>Mycobacteriaceae</taxon>
        <taxon>Mycolicibacterium</taxon>
    </lineage>
</organism>
<evidence type="ECO:0000256" key="2">
    <source>
        <dbReference type="SAM" id="SignalP"/>
    </source>
</evidence>